<gene>
    <name evidence="2" type="ordered locus">MYSTI_00801</name>
</gene>
<protein>
    <recommendedName>
        <fullName evidence="4">Lipoprotein</fullName>
    </recommendedName>
</protein>
<name>L7U2T4_MYXSD</name>
<dbReference type="OrthoDB" id="5503060at2"/>
<dbReference type="HOGENOM" id="CLU_1136550_0_0_7"/>
<dbReference type="PROSITE" id="PS51257">
    <property type="entry name" value="PROKAR_LIPOPROTEIN"/>
    <property type="match status" value="1"/>
</dbReference>
<dbReference type="PATRIC" id="fig|1278073.3.peg.834"/>
<accession>L7U2T4</accession>
<organism evidence="2 3">
    <name type="scientific">Myxococcus stipitatus (strain DSM 14675 / JCM 12634 / Mx s8)</name>
    <dbReference type="NCBI Taxonomy" id="1278073"/>
    <lineage>
        <taxon>Bacteria</taxon>
        <taxon>Pseudomonadati</taxon>
        <taxon>Myxococcota</taxon>
        <taxon>Myxococcia</taxon>
        <taxon>Myxococcales</taxon>
        <taxon>Cystobacterineae</taxon>
        <taxon>Myxococcaceae</taxon>
        <taxon>Myxococcus</taxon>
    </lineage>
</organism>
<keyword evidence="3" id="KW-1185">Reference proteome</keyword>
<feature type="region of interest" description="Disordered" evidence="1">
    <location>
        <begin position="29"/>
        <end position="50"/>
    </location>
</feature>
<evidence type="ECO:0000256" key="1">
    <source>
        <dbReference type="SAM" id="MobiDB-lite"/>
    </source>
</evidence>
<proteinExistence type="predicted"/>
<dbReference type="AlphaFoldDB" id="L7U2T4"/>
<dbReference type="Proteomes" id="UP000011131">
    <property type="component" value="Chromosome"/>
</dbReference>
<sequence length="258" mass="27960">MPRLSTVLGVSFLLAAACTDSRRGEKDAGAELGLVPLPPVAPPDTSRAVEEDAGTLAPDAPVVVDPSRLQEARALIPAPLLYGEWRPVVGTWVEYDVIQHEHLARLRVALVGESKRRDGTTLYQLEIEHDKGSGALVVLWLRGGARPFIERLAVTAPDYTPLSIPVDLHVDQPELRGTLREEKDLEVSHGLFPGKVHRRTFQRETNSPVVVTSTERAPLLGVTSIRDPEATWTLVATGTGAKPSLDKVPIAVPRVPGQ</sequence>
<dbReference type="EMBL" id="CP004025">
    <property type="protein sequence ID" value="AGC42150.1"/>
    <property type="molecule type" value="Genomic_DNA"/>
</dbReference>
<dbReference type="KEGG" id="msd:MYSTI_00801"/>
<evidence type="ECO:0000313" key="2">
    <source>
        <dbReference type="EMBL" id="AGC42150.1"/>
    </source>
</evidence>
<evidence type="ECO:0008006" key="4">
    <source>
        <dbReference type="Google" id="ProtNLM"/>
    </source>
</evidence>
<evidence type="ECO:0000313" key="3">
    <source>
        <dbReference type="Proteomes" id="UP000011131"/>
    </source>
</evidence>
<reference evidence="2 3" key="1">
    <citation type="journal article" date="2013" name="Genome Announc.">
        <title>Complete genome sequence of Myxococcus stipitatus strain DSM 14675, a fruiting myxobacterium.</title>
        <authorList>
            <person name="Huntley S."/>
            <person name="Kneip S."/>
            <person name="Treuner-Lange A."/>
            <person name="Sogaard-Andersen L."/>
        </authorList>
    </citation>
    <scope>NUCLEOTIDE SEQUENCE [LARGE SCALE GENOMIC DNA]</scope>
    <source>
        <strain evidence="3">DSM 14675 / JCM 12634 / Mx s8</strain>
    </source>
</reference>
<dbReference type="RefSeq" id="WP_015346413.1">
    <property type="nucleotide sequence ID" value="NC_020126.1"/>
</dbReference>